<reference evidence="2 3" key="1">
    <citation type="journal article" date="2021" name="Plant Biotechnol. J.">
        <title>Multi-omics assisted identification of the key and species-specific regulatory components of drought-tolerant mechanisms in Gossypium stocksii.</title>
        <authorList>
            <person name="Yu D."/>
            <person name="Ke L."/>
            <person name="Zhang D."/>
            <person name="Wu Y."/>
            <person name="Sun Y."/>
            <person name="Mei J."/>
            <person name="Sun J."/>
            <person name="Sun Y."/>
        </authorList>
    </citation>
    <scope>NUCLEOTIDE SEQUENCE [LARGE SCALE GENOMIC DNA]</scope>
    <source>
        <strain evidence="3">cv. E1</strain>
        <tissue evidence="2">Leaf</tissue>
    </source>
</reference>
<dbReference type="SUPFAM" id="SSF53098">
    <property type="entry name" value="Ribonuclease H-like"/>
    <property type="match status" value="1"/>
</dbReference>
<dbReference type="InterPro" id="IPR002156">
    <property type="entry name" value="RNaseH_domain"/>
</dbReference>
<evidence type="ECO:0000313" key="3">
    <source>
        <dbReference type="Proteomes" id="UP000828251"/>
    </source>
</evidence>
<dbReference type="PANTHER" id="PTHR47723">
    <property type="entry name" value="OS05G0353850 PROTEIN"/>
    <property type="match status" value="1"/>
</dbReference>
<dbReference type="PANTHER" id="PTHR47723:SF19">
    <property type="entry name" value="POLYNUCLEOTIDYL TRANSFERASE, RIBONUCLEASE H-LIKE SUPERFAMILY PROTEIN"/>
    <property type="match status" value="1"/>
</dbReference>
<dbReference type="CDD" id="cd06222">
    <property type="entry name" value="RNase_H_like"/>
    <property type="match status" value="1"/>
</dbReference>
<dbReference type="InterPro" id="IPR044730">
    <property type="entry name" value="RNase_H-like_dom_plant"/>
</dbReference>
<dbReference type="Pfam" id="PF13456">
    <property type="entry name" value="RVT_3"/>
    <property type="match status" value="1"/>
</dbReference>
<proteinExistence type="predicted"/>
<protein>
    <recommendedName>
        <fullName evidence="1">RNase H type-1 domain-containing protein</fullName>
    </recommendedName>
</protein>
<feature type="domain" description="RNase H type-1" evidence="1">
    <location>
        <begin position="55"/>
        <end position="122"/>
    </location>
</feature>
<dbReference type="Gene3D" id="3.30.420.10">
    <property type="entry name" value="Ribonuclease H-like superfamily/Ribonuclease H"/>
    <property type="match status" value="1"/>
</dbReference>
<dbReference type="InterPro" id="IPR012337">
    <property type="entry name" value="RNaseH-like_sf"/>
</dbReference>
<dbReference type="GO" id="GO:0003676">
    <property type="term" value="F:nucleic acid binding"/>
    <property type="evidence" value="ECO:0007669"/>
    <property type="project" value="InterPro"/>
</dbReference>
<dbReference type="AlphaFoldDB" id="A0A9D3VDB3"/>
<dbReference type="Proteomes" id="UP000828251">
    <property type="component" value="Unassembled WGS sequence"/>
</dbReference>
<organism evidence="2 3">
    <name type="scientific">Gossypium stocksii</name>
    <dbReference type="NCBI Taxonomy" id="47602"/>
    <lineage>
        <taxon>Eukaryota</taxon>
        <taxon>Viridiplantae</taxon>
        <taxon>Streptophyta</taxon>
        <taxon>Embryophyta</taxon>
        <taxon>Tracheophyta</taxon>
        <taxon>Spermatophyta</taxon>
        <taxon>Magnoliopsida</taxon>
        <taxon>eudicotyledons</taxon>
        <taxon>Gunneridae</taxon>
        <taxon>Pentapetalae</taxon>
        <taxon>rosids</taxon>
        <taxon>malvids</taxon>
        <taxon>Malvales</taxon>
        <taxon>Malvaceae</taxon>
        <taxon>Malvoideae</taxon>
        <taxon>Gossypium</taxon>
    </lineage>
</organism>
<dbReference type="EMBL" id="JAIQCV010000007">
    <property type="protein sequence ID" value="KAH1080880.1"/>
    <property type="molecule type" value="Genomic_DNA"/>
</dbReference>
<gene>
    <name evidence="2" type="ORF">J1N35_020641</name>
</gene>
<sequence>MGREWVHSYLYGSILEKSSVHISLVMRITRIPYLRENANMKEFHTNHRIPIIGNPSKGGVGTIIRDSHGKWVASSYQFIPNATSVGVELWAFRDDLNLALQLNLNKFVVEIDAQIIINCMTSYSFLSLTKFDFSIFARGNRVADMLTR</sequence>
<evidence type="ECO:0000313" key="2">
    <source>
        <dbReference type="EMBL" id="KAH1080880.1"/>
    </source>
</evidence>
<name>A0A9D3VDB3_9ROSI</name>
<dbReference type="InterPro" id="IPR036397">
    <property type="entry name" value="RNaseH_sf"/>
</dbReference>
<dbReference type="InterPro" id="IPR053151">
    <property type="entry name" value="RNase_H-like"/>
</dbReference>
<accession>A0A9D3VDB3</accession>
<evidence type="ECO:0000259" key="1">
    <source>
        <dbReference type="Pfam" id="PF13456"/>
    </source>
</evidence>
<comment type="caution">
    <text evidence="2">The sequence shown here is derived from an EMBL/GenBank/DDBJ whole genome shotgun (WGS) entry which is preliminary data.</text>
</comment>
<dbReference type="GO" id="GO:0004523">
    <property type="term" value="F:RNA-DNA hybrid ribonuclease activity"/>
    <property type="evidence" value="ECO:0007669"/>
    <property type="project" value="InterPro"/>
</dbReference>
<keyword evidence="3" id="KW-1185">Reference proteome</keyword>